<evidence type="ECO:0000256" key="1">
    <source>
        <dbReference type="ARBA" id="ARBA00022649"/>
    </source>
</evidence>
<name>A0A1Q8YJU7_9BURK</name>
<protein>
    <submittedName>
        <fullName evidence="2">Plasmid stabilization system family protein</fullName>
    </submittedName>
</protein>
<reference evidence="2 3" key="1">
    <citation type="submission" date="2017-01" db="EMBL/GenBank/DDBJ databases">
        <title>Genome sequence of Rhodoferax antarcticus ANT.BR, a psychrophilic purple nonsulfur bacterium from an Antarctic microbial mat.</title>
        <authorList>
            <person name="Baker J."/>
            <person name="Riester C."/>
            <person name="Skinner B."/>
            <person name="Newell A."/>
            <person name="Swingley W."/>
            <person name="Madigan M."/>
            <person name="Jung D."/>
            <person name="Asao M."/>
            <person name="Chen M."/>
            <person name="Loughlin P."/>
            <person name="Pan H."/>
            <person name="Lin S."/>
            <person name="Li N."/>
            <person name="Shaw J."/>
            <person name="Prado M."/>
            <person name="Sherman C."/>
            <person name="Li X."/>
            <person name="Tang J."/>
            <person name="Blankenship R."/>
            <person name="Zhao T."/>
            <person name="Touchman J."/>
            <person name="Sattley M."/>
        </authorList>
    </citation>
    <scope>NUCLEOTIDE SEQUENCE [LARGE SCALE GENOMIC DNA]</scope>
    <source>
        <strain evidence="2 3">ANT.BR</strain>
    </source>
</reference>
<organism evidence="2 3">
    <name type="scientific">Rhodoferax antarcticus ANT.BR</name>
    <dbReference type="NCBI Taxonomy" id="1111071"/>
    <lineage>
        <taxon>Bacteria</taxon>
        <taxon>Pseudomonadati</taxon>
        <taxon>Pseudomonadota</taxon>
        <taxon>Betaproteobacteria</taxon>
        <taxon>Burkholderiales</taxon>
        <taxon>Comamonadaceae</taxon>
        <taxon>Rhodoferax</taxon>
    </lineage>
</organism>
<dbReference type="AlphaFoldDB" id="A0A1Q8YJU7"/>
<sequence length="107" mass="12221">MSRIKLSVTARDDLKRLYEFLAQFDTRVADNATDAIVASLDYLQVHPHSGSGVEDRPNVRKLIVAFGASGYLIFHKRYEKIDTNLVARIIHQKEWYDAQTIGLAEEE</sequence>
<comment type="caution">
    <text evidence="2">The sequence shown here is derived from an EMBL/GenBank/DDBJ whole genome shotgun (WGS) entry which is preliminary data.</text>
</comment>
<dbReference type="EMBL" id="MSYM01000004">
    <property type="protein sequence ID" value="OLP08328.1"/>
    <property type="molecule type" value="Genomic_DNA"/>
</dbReference>
<accession>A0A1Q8YJU7</accession>
<evidence type="ECO:0000313" key="2">
    <source>
        <dbReference type="EMBL" id="OLP08328.1"/>
    </source>
</evidence>
<keyword evidence="1" id="KW-1277">Toxin-antitoxin system</keyword>
<dbReference type="STRING" id="81479.RA876_15665"/>
<evidence type="ECO:0000313" key="3">
    <source>
        <dbReference type="Proteomes" id="UP000185911"/>
    </source>
</evidence>
<keyword evidence="3" id="KW-1185">Reference proteome</keyword>
<dbReference type="InterPro" id="IPR035093">
    <property type="entry name" value="RelE/ParE_toxin_dom_sf"/>
</dbReference>
<dbReference type="Gene3D" id="3.30.2310.20">
    <property type="entry name" value="RelE-like"/>
    <property type="match status" value="1"/>
</dbReference>
<proteinExistence type="predicted"/>
<gene>
    <name evidence="2" type="ORF">BLL52_0330</name>
</gene>
<dbReference type="Proteomes" id="UP000185911">
    <property type="component" value="Unassembled WGS sequence"/>
</dbReference>
<dbReference type="RefSeq" id="WP_075584981.1">
    <property type="nucleotide sequence ID" value="NZ_MSYM01000004.1"/>
</dbReference>
<dbReference type="InterPro" id="IPR007712">
    <property type="entry name" value="RelE/ParE_toxin"/>
</dbReference>
<dbReference type="Pfam" id="PF05016">
    <property type="entry name" value="ParE_toxin"/>
    <property type="match status" value="1"/>
</dbReference>